<keyword evidence="1" id="KW-0732">Signal</keyword>
<sequence length="250" mass="27232">MKKLILSLPLLCCTLFVFNAKAQDTQDKPSNYLSISGGLSAPMASFKQADYGATGGGANNKAGFAKKGVMYDFEGGFYLHKNWGFAVSLTYQDQGRLNENDVTNLSNGYRVDGNAYTSTVTASKRYSSFGLMVGPQYNHNLGSKFIIDGRIVGGVIKSFSTPEIVTVLDNYAGTQTATFTQYSSKSFALAYGASLALTWKLSEGVGLVLRENYLDTPTGFNIKNDAHEGRYVSHQEMQVYQTSLGLRFAL</sequence>
<feature type="signal peptide" evidence="1">
    <location>
        <begin position="1"/>
        <end position="22"/>
    </location>
</feature>
<evidence type="ECO:0008006" key="4">
    <source>
        <dbReference type="Google" id="ProtNLM"/>
    </source>
</evidence>
<gene>
    <name evidence="2" type="ORF">PQO05_15595</name>
</gene>
<evidence type="ECO:0000256" key="1">
    <source>
        <dbReference type="SAM" id="SignalP"/>
    </source>
</evidence>
<feature type="chain" id="PRO_5045583752" description="Outer membrane protein with beta-barrel domain" evidence="1">
    <location>
        <begin position="23"/>
        <end position="250"/>
    </location>
</feature>
<organism evidence="2 3">
    <name type="scientific">Mucilaginibacter jinjuensis</name>
    <dbReference type="NCBI Taxonomy" id="1176721"/>
    <lineage>
        <taxon>Bacteria</taxon>
        <taxon>Pseudomonadati</taxon>
        <taxon>Bacteroidota</taxon>
        <taxon>Sphingobacteriia</taxon>
        <taxon>Sphingobacteriales</taxon>
        <taxon>Sphingobacteriaceae</taxon>
        <taxon>Mucilaginibacter</taxon>
    </lineage>
</organism>
<name>A0ABY7T1M8_9SPHI</name>
<evidence type="ECO:0000313" key="2">
    <source>
        <dbReference type="EMBL" id="WCT10158.1"/>
    </source>
</evidence>
<evidence type="ECO:0000313" key="3">
    <source>
        <dbReference type="Proteomes" id="UP001216139"/>
    </source>
</evidence>
<reference evidence="2 3" key="1">
    <citation type="submission" date="2023-02" db="EMBL/GenBank/DDBJ databases">
        <title>Genome sequence of Mucilaginibacter jinjuensis strain KACC 16571.</title>
        <authorList>
            <person name="Kim S."/>
            <person name="Heo J."/>
            <person name="Kwon S.-W."/>
        </authorList>
    </citation>
    <scope>NUCLEOTIDE SEQUENCE [LARGE SCALE GENOMIC DNA]</scope>
    <source>
        <strain evidence="2 3">KACC 16571</strain>
    </source>
</reference>
<proteinExistence type="predicted"/>
<dbReference type="EMBL" id="CP117167">
    <property type="protein sequence ID" value="WCT10158.1"/>
    <property type="molecule type" value="Genomic_DNA"/>
</dbReference>
<accession>A0ABY7T1M8</accession>
<dbReference type="RefSeq" id="WP_273628274.1">
    <property type="nucleotide sequence ID" value="NZ_CP117167.1"/>
</dbReference>
<protein>
    <recommendedName>
        <fullName evidence="4">Outer membrane protein with beta-barrel domain</fullName>
    </recommendedName>
</protein>
<keyword evidence="3" id="KW-1185">Reference proteome</keyword>
<dbReference type="Proteomes" id="UP001216139">
    <property type="component" value="Chromosome"/>
</dbReference>